<name>A0A0F8Z5E2_9ZZZZ</name>
<comment type="caution">
    <text evidence="1">The sequence shown here is derived from an EMBL/GenBank/DDBJ whole genome shotgun (WGS) entry which is preliminary data.</text>
</comment>
<sequence>MTHKPFHLYKRSTTRKNKFIYYVQFYDEDGNRLTARSTGQNSKAAAETWAYEQLKKGVIVTEKNITFGKYAENWWEWNKCQYVKGKLERGGDSIVVPTYSFLANFSLHN</sequence>
<accession>A0A0F8Z5E2</accession>
<dbReference type="EMBL" id="LAZR01062391">
    <property type="protein sequence ID" value="KKK61614.1"/>
    <property type="molecule type" value="Genomic_DNA"/>
</dbReference>
<dbReference type="AlphaFoldDB" id="A0A0F8Z5E2"/>
<evidence type="ECO:0000313" key="1">
    <source>
        <dbReference type="EMBL" id="KKK61614.1"/>
    </source>
</evidence>
<organism evidence="1">
    <name type="scientific">marine sediment metagenome</name>
    <dbReference type="NCBI Taxonomy" id="412755"/>
    <lineage>
        <taxon>unclassified sequences</taxon>
        <taxon>metagenomes</taxon>
        <taxon>ecological metagenomes</taxon>
    </lineage>
</organism>
<gene>
    <name evidence="1" type="ORF">LCGC14_3012550</name>
</gene>
<protein>
    <submittedName>
        <fullName evidence="1">Uncharacterized protein</fullName>
    </submittedName>
</protein>
<proteinExistence type="predicted"/>
<reference evidence="1" key="1">
    <citation type="journal article" date="2015" name="Nature">
        <title>Complex archaea that bridge the gap between prokaryotes and eukaryotes.</title>
        <authorList>
            <person name="Spang A."/>
            <person name="Saw J.H."/>
            <person name="Jorgensen S.L."/>
            <person name="Zaremba-Niedzwiedzka K."/>
            <person name="Martijn J."/>
            <person name="Lind A.E."/>
            <person name="van Eijk R."/>
            <person name="Schleper C."/>
            <person name="Guy L."/>
            <person name="Ettema T.J."/>
        </authorList>
    </citation>
    <scope>NUCLEOTIDE SEQUENCE</scope>
</reference>